<gene>
    <name evidence="4" type="ordered locus">Bsel_0587</name>
</gene>
<dbReference type="PROSITE" id="PS50206">
    <property type="entry name" value="RHODANESE_3"/>
    <property type="match status" value="2"/>
</dbReference>
<keyword evidence="2" id="KW-0732">Signal</keyword>
<dbReference type="SUPFAM" id="SSF52821">
    <property type="entry name" value="Rhodanese/Cell cycle control phosphatase"/>
    <property type="match status" value="2"/>
</dbReference>
<feature type="signal peptide" evidence="2">
    <location>
        <begin position="1"/>
        <end position="22"/>
    </location>
</feature>
<protein>
    <submittedName>
        <fullName evidence="4">Rhodanese domain protein</fullName>
    </submittedName>
</protein>
<dbReference type="Gene3D" id="3.40.250.10">
    <property type="entry name" value="Rhodanese-like domain"/>
    <property type="match status" value="2"/>
</dbReference>
<dbReference type="CDD" id="cd00158">
    <property type="entry name" value="RHOD"/>
    <property type="match status" value="1"/>
</dbReference>
<dbReference type="InterPro" id="IPR050229">
    <property type="entry name" value="GlpE_sulfurtransferase"/>
</dbReference>
<dbReference type="SMART" id="SM00450">
    <property type="entry name" value="RHOD"/>
    <property type="match status" value="2"/>
</dbReference>
<dbReference type="InterPro" id="IPR001763">
    <property type="entry name" value="Rhodanese-like_dom"/>
</dbReference>
<dbReference type="AlphaFoldDB" id="D6XY50"/>
<evidence type="ECO:0000313" key="5">
    <source>
        <dbReference type="Proteomes" id="UP000000271"/>
    </source>
</evidence>
<sequence length="308" mass="32941">MKTTILAIPLLALLLSGCSDNGASDAAFHNEPEQTDNESVSEPVPDEDEIRFTAGAAYFNRLTTNRYMLSEDDIDPADSGTWLIDLRNSAAFSEGSLPEAVSSDPASLGDVLGALRQTDQVVFISEDGQVASQVMAATRMAGINSSLLAGGIRDYKGDLQPGQRSVSELLDTVEEAPGGDPETQIMDEVVNRYLSGDIATDRSRVDPETLHANLSDYYIIDTRSEADYKEAHVPTAHHIPVASIGQHMPDIPADKPLLVYCYSGQTGAQAATVLAVAGFETYTLTGGMGNWVQQGFETAQPEADPVTQ</sequence>
<evidence type="ECO:0000313" key="4">
    <source>
        <dbReference type="EMBL" id="ADH98123.1"/>
    </source>
</evidence>
<dbReference type="Proteomes" id="UP000000271">
    <property type="component" value="Chromosome"/>
</dbReference>
<evidence type="ECO:0000256" key="1">
    <source>
        <dbReference type="SAM" id="MobiDB-lite"/>
    </source>
</evidence>
<dbReference type="STRING" id="439292.Bsel_0587"/>
<reference evidence="4" key="1">
    <citation type="submission" date="2009-10" db="EMBL/GenBank/DDBJ databases">
        <title>Complete sequence of Bacillus selenitireducens MLS10.</title>
        <authorList>
            <consortium name="US DOE Joint Genome Institute"/>
            <person name="Lucas S."/>
            <person name="Copeland A."/>
            <person name="Lapidus A."/>
            <person name="Glavina del Rio T."/>
            <person name="Dalin E."/>
            <person name="Tice H."/>
            <person name="Bruce D."/>
            <person name="Goodwin L."/>
            <person name="Pitluck S."/>
            <person name="Sims D."/>
            <person name="Brettin T."/>
            <person name="Detter J.C."/>
            <person name="Han C."/>
            <person name="Larimer F."/>
            <person name="Land M."/>
            <person name="Hauser L."/>
            <person name="Kyrpides N."/>
            <person name="Ovchinnikova G."/>
            <person name="Stolz J."/>
        </authorList>
    </citation>
    <scope>NUCLEOTIDE SEQUENCE [LARGE SCALE GENOMIC DNA]</scope>
    <source>
        <strain evidence="4">MLS10</strain>
    </source>
</reference>
<dbReference type="PANTHER" id="PTHR43031">
    <property type="entry name" value="FAD-DEPENDENT OXIDOREDUCTASE"/>
    <property type="match status" value="1"/>
</dbReference>
<organism evidence="4 5">
    <name type="scientific">Bacillus selenitireducens (strain ATCC 700615 / DSM 15326 / MLS10)</name>
    <dbReference type="NCBI Taxonomy" id="439292"/>
    <lineage>
        <taxon>Bacteria</taxon>
        <taxon>Bacillati</taxon>
        <taxon>Bacillota</taxon>
        <taxon>Bacilli</taxon>
        <taxon>Bacillales</taxon>
        <taxon>Bacillaceae</taxon>
        <taxon>Salisediminibacterium</taxon>
    </lineage>
</organism>
<dbReference type="EMBL" id="CP001791">
    <property type="protein sequence ID" value="ADH98123.1"/>
    <property type="molecule type" value="Genomic_DNA"/>
</dbReference>
<dbReference type="eggNOG" id="COG2897">
    <property type="taxonomic scope" value="Bacteria"/>
</dbReference>
<evidence type="ECO:0000259" key="3">
    <source>
        <dbReference type="PROSITE" id="PS50206"/>
    </source>
</evidence>
<dbReference type="InterPro" id="IPR036873">
    <property type="entry name" value="Rhodanese-like_dom_sf"/>
</dbReference>
<evidence type="ECO:0000256" key="2">
    <source>
        <dbReference type="SAM" id="SignalP"/>
    </source>
</evidence>
<dbReference type="PROSITE" id="PS51257">
    <property type="entry name" value="PROKAR_LIPOPROTEIN"/>
    <property type="match status" value="1"/>
</dbReference>
<dbReference type="HOGENOM" id="CLU_067769_0_0_9"/>
<feature type="domain" description="Rhodanese" evidence="3">
    <location>
        <begin position="213"/>
        <end position="300"/>
    </location>
</feature>
<feature type="domain" description="Rhodanese" evidence="3">
    <location>
        <begin position="77"/>
        <end position="164"/>
    </location>
</feature>
<feature type="chain" id="PRO_5038878474" evidence="2">
    <location>
        <begin position="23"/>
        <end position="308"/>
    </location>
</feature>
<dbReference type="Pfam" id="PF00581">
    <property type="entry name" value="Rhodanese"/>
    <property type="match status" value="2"/>
</dbReference>
<dbReference type="PANTHER" id="PTHR43031:SF16">
    <property type="entry name" value="OXIDOREDUCTASE"/>
    <property type="match status" value="1"/>
</dbReference>
<dbReference type="KEGG" id="bse:Bsel_0587"/>
<feature type="region of interest" description="Disordered" evidence="1">
    <location>
        <begin position="25"/>
        <end position="44"/>
    </location>
</feature>
<keyword evidence="5" id="KW-1185">Reference proteome</keyword>
<proteinExistence type="predicted"/>
<accession>D6XY50</accession>
<dbReference type="RefSeq" id="WP_013171552.1">
    <property type="nucleotide sequence ID" value="NC_014219.1"/>
</dbReference>
<name>D6XY50_BACIE</name>